<dbReference type="Proteomes" id="UP000177998">
    <property type="component" value="Unassembled WGS sequence"/>
</dbReference>
<dbReference type="Pfam" id="PF07853">
    <property type="entry name" value="DUF1648"/>
    <property type="match status" value="1"/>
</dbReference>
<organism evidence="3 4">
    <name type="scientific">Candidatus Kuenenbacteria bacterium RIFCSPLOWO2_02_FULL_42_16</name>
    <dbReference type="NCBI Taxonomy" id="1798564"/>
    <lineage>
        <taxon>Bacteria</taxon>
        <taxon>Candidatus Kueneniibacteriota</taxon>
    </lineage>
</organism>
<keyword evidence="1" id="KW-0472">Membrane</keyword>
<accession>A0A1F6G0L0</accession>
<keyword evidence="1" id="KW-1133">Transmembrane helix</keyword>
<dbReference type="PIRSF" id="PIRSF038959">
    <property type="entry name" value="SdpI"/>
    <property type="match status" value="1"/>
</dbReference>
<gene>
    <name evidence="3" type="ORF">A3H55_02605</name>
</gene>
<dbReference type="STRING" id="1798564.A3H55_02605"/>
<sequence length="221" mass="25092">MSNPIRPNLKTELVPILFVLVSIILSFYFFVHFPERVATHWGINGEANGWSSRSFAAFFFPALNLAIYLLMFFVPILDPKKANYEHFRTAYHAIKGALVIFLSLIYLVVGMNGLGYGAPVSLVVPVGIGALFVIIGYYLDCVKQNWFLGIRTPWTLSSELVWQKTHHFGSRVFIIGGVLLALAAFFPQALWIFLIVIFMMLAATILYSYLIYRLERKSLTK</sequence>
<protein>
    <recommendedName>
        <fullName evidence="2">DUF1648 domain-containing protein</fullName>
    </recommendedName>
</protein>
<dbReference type="EMBL" id="MFMZ01000005">
    <property type="protein sequence ID" value="OGG91657.1"/>
    <property type="molecule type" value="Genomic_DNA"/>
</dbReference>
<evidence type="ECO:0000259" key="2">
    <source>
        <dbReference type="Pfam" id="PF07853"/>
    </source>
</evidence>
<dbReference type="PANTHER" id="PTHR37810">
    <property type="entry name" value="IMMUNITY PROTEIN SDPI"/>
    <property type="match status" value="1"/>
</dbReference>
<keyword evidence="1" id="KW-0812">Transmembrane</keyword>
<dbReference type="GO" id="GO:0009636">
    <property type="term" value="P:response to toxic substance"/>
    <property type="evidence" value="ECO:0007669"/>
    <property type="project" value="TreeGrafter"/>
</dbReference>
<feature type="transmembrane region" description="Helical" evidence="1">
    <location>
        <begin position="192"/>
        <end position="212"/>
    </location>
</feature>
<feature type="transmembrane region" description="Helical" evidence="1">
    <location>
        <begin position="12"/>
        <end position="31"/>
    </location>
</feature>
<dbReference type="InterPro" id="IPR012867">
    <property type="entry name" value="DUF1648"/>
</dbReference>
<evidence type="ECO:0000313" key="4">
    <source>
        <dbReference type="Proteomes" id="UP000177998"/>
    </source>
</evidence>
<evidence type="ECO:0000313" key="3">
    <source>
        <dbReference type="EMBL" id="OGG91657.1"/>
    </source>
</evidence>
<comment type="caution">
    <text evidence="3">The sequence shown here is derived from an EMBL/GenBank/DDBJ whole genome shotgun (WGS) entry which is preliminary data.</text>
</comment>
<feature type="transmembrane region" description="Helical" evidence="1">
    <location>
        <begin position="168"/>
        <end position="186"/>
    </location>
</feature>
<feature type="transmembrane region" description="Helical" evidence="1">
    <location>
        <begin position="115"/>
        <end position="139"/>
    </location>
</feature>
<dbReference type="AlphaFoldDB" id="A0A1F6G0L0"/>
<evidence type="ECO:0000256" key="1">
    <source>
        <dbReference type="SAM" id="Phobius"/>
    </source>
</evidence>
<dbReference type="InterPro" id="IPR026272">
    <property type="entry name" value="SdpI"/>
</dbReference>
<feature type="domain" description="DUF1648" evidence="2">
    <location>
        <begin position="17"/>
        <end position="64"/>
    </location>
</feature>
<feature type="transmembrane region" description="Helical" evidence="1">
    <location>
        <begin position="55"/>
        <end position="77"/>
    </location>
</feature>
<feature type="transmembrane region" description="Helical" evidence="1">
    <location>
        <begin position="89"/>
        <end position="109"/>
    </location>
</feature>
<proteinExistence type="predicted"/>
<name>A0A1F6G0L0_9BACT</name>
<dbReference type="PANTHER" id="PTHR37810:SF5">
    <property type="entry name" value="IMMUNITY PROTEIN SDPI"/>
    <property type="match status" value="1"/>
</dbReference>
<dbReference type="InterPro" id="IPR025962">
    <property type="entry name" value="SdpI/YhfL"/>
</dbReference>
<reference evidence="3 4" key="1">
    <citation type="journal article" date="2016" name="Nat. Commun.">
        <title>Thousands of microbial genomes shed light on interconnected biogeochemical processes in an aquifer system.</title>
        <authorList>
            <person name="Anantharaman K."/>
            <person name="Brown C.T."/>
            <person name="Hug L.A."/>
            <person name="Sharon I."/>
            <person name="Castelle C.J."/>
            <person name="Probst A.J."/>
            <person name="Thomas B.C."/>
            <person name="Singh A."/>
            <person name="Wilkins M.J."/>
            <person name="Karaoz U."/>
            <person name="Brodie E.L."/>
            <person name="Williams K.H."/>
            <person name="Hubbard S.S."/>
            <person name="Banfield J.F."/>
        </authorList>
    </citation>
    <scope>NUCLEOTIDE SEQUENCE [LARGE SCALE GENOMIC DNA]</scope>
</reference>
<dbReference type="Pfam" id="PF13630">
    <property type="entry name" value="SdpI"/>
    <property type="match status" value="1"/>
</dbReference>